<evidence type="ECO:0000256" key="1">
    <source>
        <dbReference type="ARBA" id="ARBA00022679"/>
    </source>
</evidence>
<evidence type="ECO:0000259" key="3">
    <source>
        <dbReference type="PROSITE" id="PS51186"/>
    </source>
</evidence>
<dbReference type="Proteomes" id="UP000061839">
    <property type="component" value="Chromosome"/>
</dbReference>
<dbReference type="PROSITE" id="PS51186">
    <property type="entry name" value="GNAT"/>
    <property type="match status" value="1"/>
</dbReference>
<organism evidence="4 5">
    <name type="scientific">Psychromicrobium lacuslunae</name>
    <dbReference type="NCBI Taxonomy" id="1618207"/>
    <lineage>
        <taxon>Bacteria</taxon>
        <taxon>Bacillati</taxon>
        <taxon>Actinomycetota</taxon>
        <taxon>Actinomycetes</taxon>
        <taxon>Micrococcales</taxon>
        <taxon>Micrococcaceae</taxon>
        <taxon>Psychromicrobium</taxon>
    </lineage>
</organism>
<accession>A0A0D4BY12</accession>
<evidence type="ECO:0000256" key="2">
    <source>
        <dbReference type="ARBA" id="ARBA00023315"/>
    </source>
</evidence>
<keyword evidence="5" id="KW-1185">Reference proteome</keyword>
<dbReference type="OrthoDB" id="572496at2"/>
<name>A0A0D4BY12_9MICC</name>
<dbReference type="HOGENOM" id="CLU_096760_0_0_11"/>
<dbReference type="PANTHER" id="PTHR43800:SF1">
    <property type="entry name" value="PEPTIDYL-LYSINE N-ACETYLTRANSFERASE YJAB"/>
    <property type="match status" value="1"/>
</dbReference>
<dbReference type="STRING" id="1618207.UM93_06275"/>
<gene>
    <name evidence="4" type="ORF">UM93_06275</name>
</gene>
<reference evidence="4 5" key="1">
    <citation type="journal article" date="2015" name="Genome Announc.">
        <title>Complete Genome Sequencing of Protease-Producing Novel Arthrobacter sp. Strain IHBB 11108 Using PacBio Single-Molecule Real-Time Sequencing Technology.</title>
        <authorList>
            <person name="Kiran S."/>
            <person name="Swarnkar M.K."/>
            <person name="Pal M."/>
            <person name="Thakur R."/>
            <person name="Tewari R."/>
            <person name="Singh A.K."/>
            <person name="Gulati A."/>
        </authorList>
    </citation>
    <scope>NUCLEOTIDE SEQUENCE [LARGE SCALE GENOMIC DNA]</scope>
    <source>
        <strain evidence="4 5">IHBB 11108</strain>
    </source>
</reference>
<evidence type="ECO:0000313" key="5">
    <source>
        <dbReference type="Proteomes" id="UP000061839"/>
    </source>
</evidence>
<dbReference type="EMBL" id="CP011005">
    <property type="protein sequence ID" value="AJT41223.1"/>
    <property type="molecule type" value="Genomic_DNA"/>
</dbReference>
<dbReference type="PANTHER" id="PTHR43800">
    <property type="entry name" value="PEPTIDYL-LYSINE N-ACETYLTRANSFERASE YJAB"/>
    <property type="match status" value="1"/>
</dbReference>
<dbReference type="RefSeq" id="WP_045074419.1">
    <property type="nucleotide sequence ID" value="NZ_CP011005.1"/>
</dbReference>
<dbReference type="PATRIC" id="fig|1618207.4.peg.1273"/>
<dbReference type="Gene3D" id="3.40.630.30">
    <property type="match status" value="1"/>
</dbReference>
<dbReference type="AlphaFoldDB" id="A0A0D4BY12"/>
<dbReference type="Pfam" id="PF00583">
    <property type="entry name" value="Acetyltransf_1"/>
    <property type="match status" value="1"/>
</dbReference>
<dbReference type="GO" id="GO:0016747">
    <property type="term" value="F:acyltransferase activity, transferring groups other than amino-acyl groups"/>
    <property type="evidence" value="ECO:0007669"/>
    <property type="project" value="InterPro"/>
</dbReference>
<keyword evidence="1" id="KW-0808">Transferase</keyword>
<protein>
    <recommendedName>
        <fullName evidence="3">N-acetyltransferase domain-containing protein</fullName>
    </recommendedName>
</protein>
<sequence length="160" mass="17291">MEFTIRPARPDDFQSLPDIERAADELLEMPGLPAASSPEEYQASLQTLVAEADGRIFGLARIEEIDGEAHLEQLSVLPPAAGQGLGRFLLETAKAWAARAGYQEMTLCTFRDVSFNAPFYSTAGFVTLEDFSAGLAALRQRETELGLDALGARVVMVAAL</sequence>
<keyword evidence="2" id="KW-0012">Acyltransferase</keyword>
<evidence type="ECO:0000313" key="4">
    <source>
        <dbReference type="EMBL" id="AJT41223.1"/>
    </source>
</evidence>
<dbReference type="SUPFAM" id="SSF55729">
    <property type="entry name" value="Acyl-CoA N-acyltransferases (Nat)"/>
    <property type="match status" value="1"/>
</dbReference>
<proteinExistence type="predicted"/>
<feature type="domain" description="N-acetyltransferase" evidence="3">
    <location>
        <begin position="3"/>
        <end position="160"/>
    </location>
</feature>
<dbReference type="KEGG" id="ari:UM93_06275"/>
<dbReference type="InterPro" id="IPR000182">
    <property type="entry name" value="GNAT_dom"/>
</dbReference>
<dbReference type="InterPro" id="IPR016181">
    <property type="entry name" value="Acyl_CoA_acyltransferase"/>
</dbReference>
<dbReference type="CDD" id="cd04301">
    <property type="entry name" value="NAT_SF"/>
    <property type="match status" value="1"/>
</dbReference>